<evidence type="ECO:0000313" key="4">
    <source>
        <dbReference type="Proteomes" id="UP000028999"/>
    </source>
</evidence>
<evidence type="ECO:0000313" key="3">
    <source>
        <dbReference type="EMBL" id="CDY37875.1"/>
    </source>
</evidence>
<keyword evidence="4" id="KW-1185">Reference proteome</keyword>
<reference evidence="2" key="3">
    <citation type="submission" date="2021-01" db="EMBL/GenBank/DDBJ databases">
        <authorList>
            <consortium name="Genoscope - CEA"/>
            <person name="William W."/>
        </authorList>
    </citation>
    <scope>NUCLEOTIDE SEQUENCE</scope>
</reference>
<sequence length="236" mass="26632">MVIEKRLLELVLKIEACDTMENEETCRQKMDALLLFSPHSWQLGKKCDSSCFFTLNRSSLGLDSLVFSVMEPTYLQNLSLGLDDSLAGSIVLSMEVLSMEVFRFISSCTNLYSDTQDSPVLQGFTSRIYDLSAFVAVCLTLLVVIISTGISKLVYKVDCQELTNLLSESWSFDVHRILLAIRSFIFSFVALYAHFVCCCAYAQCRPWTEAEEACASGRREIMLISGHKFYKSSLQH</sequence>
<proteinExistence type="predicted"/>
<protein>
    <submittedName>
        <fullName evidence="2">(rape) hypothetical protein</fullName>
    </submittedName>
    <submittedName>
        <fullName evidence="3">BnaC04g31310D protein</fullName>
    </submittedName>
</protein>
<dbReference type="AlphaFoldDB" id="A0A078HHL7"/>
<organism evidence="3 4">
    <name type="scientific">Brassica napus</name>
    <name type="common">Rape</name>
    <dbReference type="NCBI Taxonomy" id="3708"/>
    <lineage>
        <taxon>Eukaryota</taxon>
        <taxon>Viridiplantae</taxon>
        <taxon>Streptophyta</taxon>
        <taxon>Embryophyta</taxon>
        <taxon>Tracheophyta</taxon>
        <taxon>Spermatophyta</taxon>
        <taxon>Magnoliopsida</taxon>
        <taxon>eudicotyledons</taxon>
        <taxon>Gunneridae</taxon>
        <taxon>Pentapetalae</taxon>
        <taxon>rosids</taxon>
        <taxon>malvids</taxon>
        <taxon>Brassicales</taxon>
        <taxon>Brassicaceae</taxon>
        <taxon>Brassiceae</taxon>
        <taxon>Brassica</taxon>
    </lineage>
</organism>
<feature type="transmembrane region" description="Helical" evidence="1">
    <location>
        <begin position="131"/>
        <end position="155"/>
    </location>
</feature>
<dbReference type="Proteomes" id="UP001295469">
    <property type="component" value="Chromosome C04"/>
</dbReference>
<name>A0A078HHL7_BRANA</name>
<reference evidence="3 4" key="1">
    <citation type="journal article" date="2014" name="Science">
        <title>Plant genetics. Early allopolyploid evolution in the post-Neolithic Brassica napus oilseed genome.</title>
        <authorList>
            <person name="Chalhoub B."/>
            <person name="Denoeud F."/>
            <person name="Liu S."/>
            <person name="Parkin I.A."/>
            <person name="Tang H."/>
            <person name="Wang X."/>
            <person name="Chiquet J."/>
            <person name="Belcram H."/>
            <person name="Tong C."/>
            <person name="Samans B."/>
            <person name="Correa M."/>
            <person name="Da Silva C."/>
            <person name="Just J."/>
            <person name="Falentin C."/>
            <person name="Koh C.S."/>
            <person name="Le Clainche I."/>
            <person name="Bernard M."/>
            <person name="Bento P."/>
            <person name="Noel B."/>
            <person name="Labadie K."/>
            <person name="Alberti A."/>
            <person name="Charles M."/>
            <person name="Arnaud D."/>
            <person name="Guo H."/>
            <person name="Daviaud C."/>
            <person name="Alamery S."/>
            <person name="Jabbari K."/>
            <person name="Zhao M."/>
            <person name="Edger P.P."/>
            <person name="Chelaifa H."/>
            <person name="Tack D."/>
            <person name="Lassalle G."/>
            <person name="Mestiri I."/>
            <person name="Schnel N."/>
            <person name="Le Paslier M.C."/>
            <person name="Fan G."/>
            <person name="Renault V."/>
            <person name="Bayer P.E."/>
            <person name="Golicz A.A."/>
            <person name="Manoli S."/>
            <person name="Lee T.H."/>
            <person name="Thi V.H."/>
            <person name="Chalabi S."/>
            <person name="Hu Q."/>
            <person name="Fan C."/>
            <person name="Tollenaere R."/>
            <person name="Lu Y."/>
            <person name="Battail C."/>
            <person name="Shen J."/>
            <person name="Sidebottom C.H."/>
            <person name="Wang X."/>
            <person name="Canaguier A."/>
            <person name="Chauveau A."/>
            <person name="Berard A."/>
            <person name="Deniot G."/>
            <person name="Guan M."/>
            <person name="Liu Z."/>
            <person name="Sun F."/>
            <person name="Lim Y.P."/>
            <person name="Lyons E."/>
            <person name="Town C.D."/>
            <person name="Bancroft I."/>
            <person name="Wang X."/>
            <person name="Meng J."/>
            <person name="Ma J."/>
            <person name="Pires J.C."/>
            <person name="King G.J."/>
            <person name="Brunel D."/>
            <person name="Delourme R."/>
            <person name="Renard M."/>
            <person name="Aury J.M."/>
            <person name="Adams K.L."/>
            <person name="Batley J."/>
            <person name="Snowdon R.J."/>
            <person name="Tost J."/>
            <person name="Edwards D."/>
            <person name="Zhou Y."/>
            <person name="Hua W."/>
            <person name="Sharpe A.G."/>
            <person name="Paterson A.H."/>
            <person name="Guan C."/>
            <person name="Wincker P."/>
        </authorList>
    </citation>
    <scope>NUCLEOTIDE SEQUENCE [LARGE SCALE GENOMIC DNA]</scope>
    <source>
        <strain evidence="4">cv. Darmor-bzh</strain>
    </source>
</reference>
<dbReference type="Proteomes" id="UP000028999">
    <property type="component" value="Unassembled WGS sequence"/>
</dbReference>
<keyword evidence="1" id="KW-0812">Transmembrane</keyword>
<dbReference type="Gramene" id="CDY37875">
    <property type="protein sequence ID" value="CDY37875"/>
    <property type="gene ID" value="GSBRNA2T00064840001"/>
</dbReference>
<dbReference type="PaxDb" id="3708-A0A078HHL7"/>
<evidence type="ECO:0000256" key="1">
    <source>
        <dbReference type="SAM" id="Phobius"/>
    </source>
</evidence>
<evidence type="ECO:0000313" key="2">
    <source>
        <dbReference type="EMBL" id="CAF1858619.1"/>
    </source>
</evidence>
<reference evidence="3" key="2">
    <citation type="submission" date="2014-06" db="EMBL/GenBank/DDBJ databases">
        <authorList>
            <person name="Genoscope - CEA"/>
        </authorList>
    </citation>
    <scope>NUCLEOTIDE SEQUENCE</scope>
</reference>
<keyword evidence="1" id="KW-0472">Membrane</keyword>
<dbReference type="EMBL" id="HG994368">
    <property type="protein sequence ID" value="CAF1858619.1"/>
    <property type="molecule type" value="Genomic_DNA"/>
</dbReference>
<keyword evidence="1" id="KW-1133">Transmembrane helix</keyword>
<dbReference type="EMBL" id="LK032410">
    <property type="protein sequence ID" value="CDY37875.1"/>
    <property type="molecule type" value="Genomic_DNA"/>
</dbReference>
<accession>A0A078HHL7</accession>
<feature type="transmembrane region" description="Helical" evidence="1">
    <location>
        <begin position="176"/>
        <end position="195"/>
    </location>
</feature>
<gene>
    <name evidence="3" type="primary">BnaC04g31310D</name>
    <name evidence="2" type="ORF">DARMORV10_C04P45610.1</name>
    <name evidence="3" type="ORF">GSBRNA2T00064840001</name>
</gene>